<keyword evidence="1" id="KW-0472">Membrane</keyword>
<dbReference type="InterPro" id="IPR000326">
    <property type="entry name" value="PAP2/HPO"/>
</dbReference>
<dbReference type="SUPFAM" id="SSF48317">
    <property type="entry name" value="Acid phosphatase/Vanadium-dependent haloperoxidase"/>
    <property type="match status" value="1"/>
</dbReference>
<dbReference type="Gene3D" id="1.20.144.10">
    <property type="entry name" value="Phosphatidic acid phosphatase type 2/haloperoxidase"/>
    <property type="match status" value="1"/>
</dbReference>
<feature type="transmembrane region" description="Helical" evidence="1">
    <location>
        <begin position="122"/>
        <end position="143"/>
    </location>
</feature>
<name>A0ABT6W3K3_9ACTN</name>
<dbReference type="InterPro" id="IPR036938">
    <property type="entry name" value="PAP2/HPO_sf"/>
</dbReference>
<organism evidence="3 4">
    <name type="scientific">Streptantibioticus silvisoli</name>
    <dbReference type="NCBI Taxonomy" id="2705255"/>
    <lineage>
        <taxon>Bacteria</taxon>
        <taxon>Bacillati</taxon>
        <taxon>Actinomycetota</taxon>
        <taxon>Actinomycetes</taxon>
        <taxon>Kitasatosporales</taxon>
        <taxon>Streptomycetaceae</taxon>
        <taxon>Streptantibioticus</taxon>
    </lineage>
</organism>
<evidence type="ECO:0000259" key="2">
    <source>
        <dbReference type="Pfam" id="PF01569"/>
    </source>
</evidence>
<sequence>MVVALSVVAALVVLAVLTWQVVAHGAWWRADVRLDAAVLRAAAARPGWRGGAQVLADASDLVVALPVLAVALGYAGLRRRAWFGPAVYAGLMAVTGLVVSAGKAAVGRPAPGTSVLGAHSGYFPSGHAATAAMASGLVVLALLPLCRRAAARRLLVAAAVPLNLAVGAALVWRGYHWPLDVAASWCLCWVLLVVGYRVTRWWGSRG</sequence>
<feature type="transmembrane region" description="Helical" evidence="1">
    <location>
        <begin position="54"/>
        <end position="75"/>
    </location>
</feature>
<feature type="transmembrane region" description="Helical" evidence="1">
    <location>
        <begin position="82"/>
        <end position="102"/>
    </location>
</feature>
<reference evidence="3 4" key="1">
    <citation type="submission" date="2023-05" db="EMBL/GenBank/DDBJ databases">
        <title>Streptantibioticus silvisoli sp. nov., acidotolerant actinomycetes 1 from pine litter.</title>
        <authorList>
            <person name="Swiecimska M."/>
            <person name="Golinska P."/>
            <person name="Sangal V."/>
            <person name="Wachnowicz B."/>
            <person name="Goodfellow M."/>
        </authorList>
    </citation>
    <scope>NUCLEOTIDE SEQUENCE [LARGE SCALE GENOMIC DNA]</scope>
    <source>
        <strain evidence="3 4">SL54</strain>
    </source>
</reference>
<evidence type="ECO:0000313" key="4">
    <source>
        <dbReference type="Proteomes" id="UP001156398"/>
    </source>
</evidence>
<dbReference type="Pfam" id="PF01569">
    <property type="entry name" value="PAP2"/>
    <property type="match status" value="1"/>
</dbReference>
<gene>
    <name evidence="3" type="ORF">POF43_021670</name>
</gene>
<protein>
    <submittedName>
        <fullName evidence="3">Phosphatase PAP2 family protein</fullName>
    </submittedName>
</protein>
<proteinExistence type="predicted"/>
<evidence type="ECO:0000313" key="3">
    <source>
        <dbReference type="EMBL" id="MDI5965300.1"/>
    </source>
</evidence>
<keyword evidence="1" id="KW-0812">Transmembrane</keyword>
<dbReference type="EMBL" id="JAAGKO020000033">
    <property type="protein sequence ID" value="MDI5965300.1"/>
    <property type="molecule type" value="Genomic_DNA"/>
</dbReference>
<accession>A0ABT6W3K3</accession>
<feature type="domain" description="Phosphatidic acid phosphatase type 2/haloperoxidase" evidence="2">
    <location>
        <begin position="87"/>
        <end position="201"/>
    </location>
</feature>
<dbReference type="Proteomes" id="UP001156398">
    <property type="component" value="Unassembled WGS sequence"/>
</dbReference>
<dbReference type="RefSeq" id="WP_282704699.1">
    <property type="nucleotide sequence ID" value="NZ_JAAGKO020000033.1"/>
</dbReference>
<comment type="caution">
    <text evidence="3">The sequence shown here is derived from an EMBL/GenBank/DDBJ whole genome shotgun (WGS) entry which is preliminary data.</text>
</comment>
<feature type="transmembrane region" description="Helical" evidence="1">
    <location>
        <begin position="181"/>
        <end position="199"/>
    </location>
</feature>
<keyword evidence="4" id="KW-1185">Reference proteome</keyword>
<feature type="transmembrane region" description="Helical" evidence="1">
    <location>
        <begin position="155"/>
        <end position="175"/>
    </location>
</feature>
<keyword evidence="1" id="KW-1133">Transmembrane helix</keyword>
<evidence type="ECO:0000256" key="1">
    <source>
        <dbReference type="SAM" id="Phobius"/>
    </source>
</evidence>